<name>A0ABR3V2H8_9PEZI</name>
<gene>
    <name evidence="1" type="ORF">VTK73DRAFT_5258</name>
</gene>
<evidence type="ECO:0000313" key="2">
    <source>
        <dbReference type="Proteomes" id="UP001586593"/>
    </source>
</evidence>
<sequence>MSMPYGTAPDASLTLKWLDLLIGDATTQYGPLPESPFQWDGTNILGGSAVQSQTTLAESTVSHHLAADDAAARDVAQPLAMEARVETQNAYLRERVPVGKDSSRDKDKVWQTLEPINLQAQELILFRHFTENISPWVSSPDDSMRLKKNCSD</sequence>
<accession>A0ABR3V2H8</accession>
<reference evidence="1 2" key="1">
    <citation type="journal article" date="2024" name="Commun. Biol.">
        <title>Comparative genomic analysis of thermophilic fungi reveals convergent evolutionary adaptations and gene losses.</title>
        <authorList>
            <person name="Steindorff A.S."/>
            <person name="Aguilar-Pontes M.V."/>
            <person name="Robinson A.J."/>
            <person name="Andreopoulos B."/>
            <person name="LaButti K."/>
            <person name="Kuo A."/>
            <person name="Mondo S."/>
            <person name="Riley R."/>
            <person name="Otillar R."/>
            <person name="Haridas S."/>
            <person name="Lipzen A."/>
            <person name="Grimwood J."/>
            <person name="Schmutz J."/>
            <person name="Clum A."/>
            <person name="Reid I.D."/>
            <person name="Moisan M.C."/>
            <person name="Butler G."/>
            <person name="Nguyen T.T.M."/>
            <person name="Dewar K."/>
            <person name="Conant G."/>
            <person name="Drula E."/>
            <person name="Henrissat B."/>
            <person name="Hansel C."/>
            <person name="Singer S."/>
            <person name="Hutchinson M.I."/>
            <person name="de Vries R.P."/>
            <person name="Natvig D.O."/>
            <person name="Powell A.J."/>
            <person name="Tsang A."/>
            <person name="Grigoriev I.V."/>
        </authorList>
    </citation>
    <scope>NUCLEOTIDE SEQUENCE [LARGE SCALE GENOMIC DNA]</scope>
    <source>
        <strain evidence="1 2">ATCC 24622</strain>
    </source>
</reference>
<organism evidence="1 2">
    <name type="scientific">Phialemonium thermophilum</name>
    <dbReference type="NCBI Taxonomy" id="223376"/>
    <lineage>
        <taxon>Eukaryota</taxon>
        <taxon>Fungi</taxon>
        <taxon>Dikarya</taxon>
        <taxon>Ascomycota</taxon>
        <taxon>Pezizomycotina</taxon>
        <taxon>Sordariomycetes</taxon>
        <taxon>Sordariomycetidae</taxon>
        <taxon>Cephalothecales</taxon>
        <taxon>Cephalothecaceae</taxon>
        <taxon>Phialemonium</taxon>
    </lineage>
</organism>
<dbReference type="EMBL" id="JAZHXJ010002961">
    <property type="protein sequence ID" value="KAL1835942.1"/>
    <property type="molecule type" value="Genomic_DNA"/>
</dbReference>
<comment type="caution">
    <text evidence="1">The sequence shown here is derived from an EMBL/GenBank/DDBJ whole genome shotgun (WGS) entry which is preliminary data.</text>
</comment>
<evidence type="ECO:0000313" key="1">
    <source>
        <dbReference type="EMBL" id="KAL1835942.1"/>
    </source>
</evidence>
<dbReference type="Proteomes" id="UP001586593">
    <property type="component" value="Unassembled WGS sequence"/>
</dbReference>
<protein>
    <submittedName>
        <fullName evidence="1">Uncharacterized protein</fullName>
    </submittedName>
</protein>
<keyword evidence="2" id="KW-1185">Reference proteome</keyword>
<proteinExistence type="predicted"/>